<keyword evidence="2" id="KW-0560">Oxidoreductase</keyword>
<reference evidence="2 3" key="1">
    <citation type="submission" date="2024-09" db="EMBL/GenBank/DDBJ databases">
        <authorList>
            <person name="Sun Q."/>
            <person name="Mori K."/>
        </authorList>
    </citation>
    <scope>NUCLEOTIDE SEQUENCE [LARGE SCALE GENOMIC DNA]</scope>
    <source>
        <strain evidence="2 3">JCM 4557</strain>
    </source>
</reference>
<dbReference type="PANTHER" id="PTHR43747:SF4">
    <property type="entry name" value="FLAVIN-DEPENDENT TRYPTOPHAN HALOGENASE"/>
    <property type="match status" value="1"/>
</dbReference>
<dbReference type="GO" id="GO:0016491">
    <property type="term" value="F:oxidoreductase activity"/>
    <property type="evidence" value="ECO:0007669"/>
    <property type="project" value="UniProtKB-KW"/>
</dbReference>
<proteinExistence type="inferred from homology"/>
<dbReference type="SUPFAM" id="SSF51905">
    <property type="entry name" value="FAD/NAD(P)-binding domain"/>
    <property type="match status" value="1"/>
</dbReference>
<dbReference type="EMBL" id="JBHMQV010000009">
    <property type="protein sequence ID" value="MFC0843809.1"/>
    <property type="molecule type" value="Genomic_DNA"/>
</dbReference>
<comment type="similarity">
    <text evidence="1">Belongs to the flavin-dependent halogenase family. Bacterial tryptophan halogenase subfamily.</text>
</comment>
<protein>
    <submittedName>
        <fullName evidence="2">Tryptophan halogenase family protein</fullName>
        <ecNumber evidence="2">1.14.19.-</ecNumber>
    </submittedName>
</protein>
<organism evidence="2 3">
    <name type="scientific">Streptomyces noboritoensis</name>
    <dbReference type="NCBI Taxonomy" id="67337"/>
    <lineage>
        <taxon>Bacteria</taxon>
        <taxon>Bacillati</taxon>
        <taxon>Actinomycetota</taxon>
        <taxon>Actinomycetes</taxon>
        <taxon>Kitasatosporales</taxon>
        <taxon>Streptomycetaceae</taxon>
        <taxon>Streptomyces</taxon>
    </lineage>
</organism>
<comment type="caution">
    <text evidence="2">The sequence shown here is derived from an EMBL/GenBank/DDBJ whole genome shotgun (WGS) entry which is preliminary data.</text>
</comment>
<keyword evidence="3" id="KW-1185">Reference proteome</keyword>
<dbReference type="Gene3D" id="3.50.50.60">
    <property type="entry name" value="FAD/NAD(P)-binding domain"/>
    <property type="match status" value="1"/>
</dbReference>
<dbReference type="Proteomes" id="UP001589887">
    <property type="component" value="Unassembled WGS sequence"/>
</dbReference>
<dbReference type="Pfam" id="PF04820">
    <property type="entry name" value="Trp_halogenase"/>
    <property type="match status" value="1"/>
</dbReference>
<accession>A0ABV6TDC7</accession>
<dbReference type="InterPro" id="IPR033856">
    <property type="entry name" value="Trp_halogen"/>
</dbReference>
<dbReference type="PANTHER" id="PTHR43747">
    <property type="entry name" value="FAD-BINDING PROTEIN"/>
    <property type="match status" value="1"/>
</dbReference>
<evidence type="ECO:0000256" key="1">
    <source>
        <dbReference type="ARBA" id="ARBA00038396"/>
    </source>
</evidence>
<dbReference type="EC" id="1.14.19.-" evidence="2"/>
<dbReference type="InterPro" id="IPR036188">
    <property type="entry name" value="FAD/NAD-bd_sf"/>
</dbReference>
<dbReference type="InterPro" id="IPR050816">
    <property type="entry name" value="Flavin-dep_Halogenase_NPB"/>
</dbReference>
<name>A0ABV6TDC7_9ACTN</name>
<dbReference type="PIRSF" id="PIRSF011396">
    <property type="entry name" value="Trp_halogenase"/>
    <property type="match status" value="1"/>
</dbReference>
<gene>
    <name evidence="2" type="ORF">ACFH04_08785</name>
</gene>
<evidence type="ECO:0000313" key="2">
    <source>
        <dbReference type="EMBL" id="MFC0843809.1"/>
    </source>
</evidence>
<dbReference type="RefSeq" id="WP_394317563.1">
    <property type="nucleotide sequence ID" value="NZ_JBHMQV010000009.1"/>
</dbReference>
<dbReference type="InterPro" id="IPR006905">
    <property type="entry name" value="Flavin_halogenase"/>
</dbReference>
<sequence>MTNDNRVKSDNRIKKIVVLGGGTAGWMSAAYLGRALGDTVKITVLEAPAIPKIGVGEATIANLQKVFFDFLGLPEEEWMPECNASFKMGIRFVNWRTPGAGQAQGRPHGTGKDHFDHLFGLLPEHDNLPLSHYWTHKRLNGLTDEPFDRACYPQPAVFDRKLSPRHLDGTKWASYAWHFDANLVADFLRRFATQKQGAVHIEDTFVGAEIDRRGHITSIRTEGGLTLEADLFVDCSGFRSLLINQVMKEPFLDMSDHLLNDRAVATQVPHDDEANGVEPFTSAIAMSSGWTWKIPMLGRFGTGYVYSSRFTTQDEATEEFCRMWGLDPETQYLNHVRFRVGRNRRAWVKNCVGVGLSSCFLEPLESTGIYFVYAALFQLVKNFPDKRFDPVLIDRFNSEIETMFDDTRDFIQAHFSFAPRDDTPFWRACKELELAEGFKEKVALYKSGVGVNLPVTDESNYYGNFEAEFRNFWSNANYYCVFAGLDYLPDHSLPALAHRPESIATAEAGFAEVKKRQDELLRTLPSTYDYLRRLHGK</sequence>
<evidence type="ECO:0000313" key="3">
    <source>
        <dbReference type="Proteomes" id="UP001589887"/>
    </source>
</evidence>